<protein>
    <submittedName>
        <fullName evidence="5">Extracellular solute-binding protein</fullName>
    </submittedName>
    <submittedName>
        <fullName evidence="6">Multiple sugar transport system substrate-binding protein</fullName>
    </submittedName>
</protein>
<gene>
    <name evidence="5" type="ORF">G3I59_23180</name>
    <name evidence="6" type="ORF">SAMN05421854_11861</name>
</gene>
<dbReference type="GO" id="GO:1901982">
    <property type="term" value="F:maltose binding"/>
    <property type="evidence" value="ECO:0007669"/>
    <property type="project" value="TreeGrafter"/>
</dbReference>
<dbReference type="GO" id="GO:0055052">
    <property type="term" value="C:ATP-binding cassette (ABC) transporter complex, substrate-binding subunit-containing"/>
    <property type="evidence" value="ECO:0007669"/>
    <property type="project" value="TreeGrafter"/>
</dbReference>
<evidence type="ECO:0000313" key="6">
    <source>
        <dbReference type="EMBL" id="SFQ66090.1"/>
    </source>
</evidence>
<keyword evidence="8" id="KW-1185">Reference proteome</keyword>
<dbReference type="PANTHER" id="PTHR30061">
    <property type="entry name" value="MALTOSE-BINDING PERIPLASMIC PROTEIN"/>
    <property type="match status" value="1"/>
</dbReference>
<dbReference type="GO" id="GO:0015768">
    <property type="term" value="P:maltose transport"/>
    <property type="evidence" value="ECO:0007669"/>
    <property type="project" value="TreeGrafter"/>
</dbReference>
<reference evidence="5 8" key="2">
    <citation type="submission" date="2020-01" db="EMBL/GenBank/DDBJ databases">
        <title>Insect and environment-associated Actinomycetes.</title>
        <authorList>
            <person name="Currrie C."/>
            <person name="Chevrette M."/>
            <person name="Carlson C."/>
            <person name="Stubbendieck R."/>
            <person name="Wendt-Pienkowski E."/>
        </authorList>
    </citation>
    <scope>NUCLEOTIDE SEQUENCE [LARGE SCALE GENOMIC DNA]</scope>
    <source>
        <strain evidence="5 8">SID8386</strain>
    </source>
</reference>
<dbReference type="Gene3D" id="3.40.190.10">
    <property type="entry name" value="Periplasmic binding protein-like II"/>
    <property type="match status" value="2"/>
</dbReference>
<keyword evidence="6" id="KW-0762">Sugar transport</keyword>
<dbReference type="EMBL" id="FOWC01000018">
    <property type="protein sequence ID" value="SFQ66090.1"/>
    <property type="molecule type" value="Genomic_DNA"/>
</dbReference>
<evidence type="ECO:0000256" key="2">
    <source>
        <dbReference type="ARBA" id="ARBA00022448"/>
    </source>
</evidence>
<name>A0A1I6ABT7_9PSEU</name>
<evidence type="ECO:0000256" key="3">
    <source>
        <dbReference type="ARBA" id="ARBA00022729"/>
    </source>
</evidence>
<evidence type="ECO:0000313" key="7">
    <source>
        <dbReference type="Proteomes" id="UP000199137"/>
    </source>
</evidence>
<proteinExistence type="inferred from homology"/>
<dbReference type="Proteomes" id="UP000470404">
    <property type="component" value="Unassembled WGS sequence"/>
</dbReference>
<evidence type="ECO:0000313" key="8">
    <source>
        <dbReference type="Proteomes" id="UP000470404"/>
    </source>
</evidence>
<accession>A0A1I6ABT7</accession>
<keyword evidence="3 4" id="KW-0732">Signal</keyword>
<dbReference type="PROSITE" id="PS51257">
    <property type="entry name" value="PROKAR_LIPOPROTEIN"/>
    <property type="match status" value="1"/>
</dbReference>
<dbReference type="PANTHER" id="PTHR30061:SF50">
    <property type="entry name" value="MALTOSE_MALTODEXTRIN-BINDING PERIPLASMIC PROTEIN"/>
    <property type="match status" value="1"/>
</dbReference>
<feature type="signal peptide" evidence="4">
    <location>
        <begin position="1"/>
        <end position="31"/>
    </location>
</feature>
<comment type="similarity">
    <text evidence="1">Belongs to the bacterial solute-binding protein 1 family.</text>
</comment>
<dbReference type="Proteomes" id="UP000199137">
    <property type="component" value="Unassembled WGS sequence"/>
</dbReference>
<dbReference type="Pfam" id="PF13416">
    <property type="entry name" value="SBP_bac_8"/>
    <property type="match status" value="1"/>
</dbReference>
<evidence type="ECO:0000256" key="1">
    <source>
        <dbReference type="ARBA" id="ARBA00008520"/>
    </source>
</evidence>
<evidence type="ECO:0000256" key="4">
    <source>
        <dbReference type="SAM" id="SignalP"/>
    </source>
</evidence>
<dbReference type="AlphaFoldDB" id="A0A1I6ABT7"/>
<organism evidence="6 7">
    <name type="scientific">Amycolatopsis rubida</name>
    <dbReference type="NCBI Taxonomy" id="112413"/>
    <lineage>
        <taxon>Bacteria</taxon>
        <taxon>Bacillati</taxon>
        <taxon>Actinomycetota</taxon>
        <taxon>Actinomycetes</taxon>
        <taxon>Pseudonocardiales</taxon>
        <taxon>Pseudonocardiaceae</taxon>
        <taxon>Amycolatopsis</taxon>
    </lineage>
</organism>
<sequence length="458" mass="49373">MSAPTRIRRIARKRGSLLLSAFAASTLLATAACGAAAPAGGGEAAAPPNKDDKLTITVYSKFTDREYGVVTKALDKLKAKFPTITIKHEGNQDDDKLTQSIRGGNPPDVAISFYTDNLGAWCSTGSFQDLKPYIERDKIDLEQIPQAVRDYTSYQGKRCAMPMLADVYGFFYNKAQFAAKGIAGPPKNTTELFEDVKKLTEFNPDGSIKTAGFLPSMPFYANQAQYWAPNFGAKFMGPDGKSSLASSPGWKEMFQFQKKLIDFYGGHEKVEKFKAGLGDEYSKDNGFQTGKLSMIYDGEFRTAFIKDQVPSLDYGTAPAPVLDSLAGQYGGGFGTGTIIAIPKGAKNPGAAWELIKQASLDTDTLVEMANGLNNVPSTKDSLNSPNLKMPPQFKTFTDIYNSGKLVANPTTPIGDAFLKAVNDFAEKWQAGSVPDLDAGLKKVDAQINDELAQKGAGG</sequence>
<dbReference type="OrthoDB" id="9795467at2"/>
<dbReference type="SUPFAM" id="SSF53850">
    <property type="entry name" value="Periplasmic binding protein-like II"/>
    <property type="match status" value="1"/>
</dbReference>
<dbReference type="RefSeq" id="WP_093576708.1">
    <property type="nucleotide sequence ID" value="NZ_FOWC01000018.1"/>
</dbReference>
<feature type="chain" id="PRO_5044058658" evidence="4">
    <location>
        <begin position="32"/>
        <end position="458"/>
    </location>
</feature>
<evidence type="ECO:0000313" key="5">
    <source>
        <dbReference type="EMBL" id="NEC58429.1"/>
    </source>
</evidence>
<dbReference type="STRING" id="112413.SAMN05421854_11861"/>
<dbReference type="EMBL" id="JAAGNC010000118">
    <property type="protein sequence ID" value="NEC58429.1"/>
    <property type="molecule type" value="Genomic_DNA"/>
</dbReference>
<keyword evidence="2" id="KW-0813">Transport</keyword>
<dbReference type="GO" id="GO:0042956">
    <property type="term" value="P:maltodextrin transmembrane transport"/>
    <property type="evidence" value="ECO:0007669"/>
    <property type="project" value="TreeGrafter"/>
</dbReference>
<dbReference type="InterPro" id="IPR006059">
    <property type="entry name" value="SBP"/>
</dbReference>
<reference evidence="6 7" key="1">
    <citation type="submission" date="2016-10" db="EMBL/GenBank/DDBJ databases">
        <authorList>
            <person name="de Groot N.N."/>
        </authorList>
    </citation>
    <scope>NUCLEOTIDE SEQUENCE [LARGE SCALE GENOMIC DNA]</scope>
    <source>
        <strain evidence="6 7">DSM 44637</strain>
    </source>
</reference>